<dbReference type="AlphaFoldDB" id="A0A835CGH6"/>
<proteinExistence type="predicted"/>
<dbReference type="Proteomes" id="UP000634136">
    <property type="component" value="Unassembled WGS sequence"/>
</dbReference>
<evidence type="ECO:0000313" key="1">
    <source>
        <dbReference type="EMBL" id="KAF7839535.1"/>
    </source>
</evidence>
<evidence type="ECO:0000313" key="2">
    <source>
        <dbReference type="Proteomes" id="UP000634136"/>
    </source>
</evidence>
<gene>
    <name evidence="1" type="ORF">G2W53_008017</name>
</gene>
<keyword evidence="2" id="KW-1185">Reference proteome</keyword>
<comment type="caution">
    <text evidence="1">The sequence shown here is derived from an EMBL/GenBank/DDBJ whole genome shotgun (WGS) entry which is preliminary data.</text>
</comment>
<reference evidence="1" key="1">
    <citation type="submission" date="2020-09" db="EMBL/GenBank/DDBJ databases">
        <title>Genome-Enabled Discovery of Anthraquinone Biosynthesis in Senna tora.</title>
        <authorList>
            <person name="Kang S.-H."/>
            <person name="Pandey R.P."/>
            <person name="Lee C.-M."/>
            <person name="Sim J.-S."/>
            <person name="Jeong J.-T."/>
            <person name="Choi B.-S."/>
            <person name="Jung M."/>
            <person name="Ginzburg D."/>
            <person name="Zhao K."/>
            <person name="Won S.Y."/>
            <person name="Oh T.-J."/>
            <person name="Yu Y."/>
            <person name="Kim N.-H."/>
            <person name="Lee O.R."/>
            <person name="Lee T.-H."/>
            <person name="Bashyal P."/>
            <person name="Kim T.-S."/>
            <person name="Lee W.-H."/>
            <person name="Kawkins C."/>
            <person name="Kim C.-K."/>
            <person name="Kim J.S."/>
            <person name="Ahn B.O."/>
            <person name="Rhee S.Y."/>
            <person name="Sohng J.K."/>
        </authorList>
    </citation>
    <scope>NUCLEOTIDE SEQUENCE</scope>
    <source>
        <tissue evidence="1">Leaf</tissue>
    </source>
</reference>
<protein>
    <submittedName>
        <fullName evidence="1">Putative carboxylesterase 12</fullName>
    </submittedName>
</protein>
<sequence length="47" mass="5436">MEKKSEWDGSVEVMEAKGENHVFHLMNLKCDNVVAMLNRIVSFINQN</sequence>
<dbReference type="OrthoDB" id="408631at2759"/>
<organism evidence="1 2">
    <name type="scientific">Senna tora</name>
    <dbReference type="NCBI Taxonomy" id="362788"/>
    <lineage>
        <taxon>Eukaryota</taxon>
        <taxon>Viridiplantae</taxon>
        <taxon>Streptophyta</taxon>
        <taxon>Embryophyta</taxon>
        <taxon>Tracheophyta</taxon>
        <taxon>Spermatophyta</taxon>
        <taxon>Magnoliopsida</taxon>
        <taxon>eudicotyledons</taxon>
        <taxon>Gunneridae</taxon>
        <taxon>Pentapetalae</taxon>
        <taxon>rosids</taxon>
        <taxon>fabids</taxon>
        <taxon>Fabales</taxon>
        <taxon>Fabaceae</taxon>
        <taxon>Caesalpinioideae</taxon>
        <taxon>Cassia clade</taxon>
        <taxon>Senna</taxon>
    </lineage>
</organism>
<dbReference type="EMBL" id="JAAIUW010000003">
    <property type="protein sequence ID" value="KAF7839535.1"/>
    <property type="molecule type" value="Genomic_DNA"/>
</dbReference>
<name>A0A835CGH6_9FABA</name>
<accession>A0A835CGH6</accession>